<dbReference type="PANTHER" id="PTHR15032:SF4">
    <property type="entry name" value="N-ACYL-PHOSPHATIDYLETHANOLAMINE-HYDROLYZING PHOSPHOLIPASE D"/>
    <property type="match status" value="1"/>
</dbReference>
<accession>A0AAD9UPR6</accession>
<dbReference type="GO" id="GO:0016787">
    <property type="term" value="F:hydrolase activity"/>
    <property type="evidence" value="ECO:0007669"/>
    <property type="project" value="UniProtKB-KW"/>
</dbReference>
<name>A0AAD9UPR6_9APIC</name>
<organism evidence="2 3">
    <name type="scientific">Babesia duncani</name>
    <dbReference type="NCBI Taxonomy" id="323732"/>
    <lineage>
        <taxon>Eukaryota</taxon>
        <taxon>Sar</taxon>
        <taxon>Alveolata</taxon>
        <taxon>Apicomplexa</taxon>
        <taxon>Aconoidasida</taxon>
        <taxon>Piroplasmida</taxon>
        <taxon>Babesiidae</taxon>
        <taxon>Babesia</taxon>
    </lineage>
</organism>
<dbReference type="InterPro" id="IPR001279">
    <property type="entry name" value="Metallo-B-lactamas"/>
</dbReference>
<evidence type="ECO:0000313" key="3">
    <source>
        <dbReference type="Proteomes" id="UP001214638"/>
    </source>
</evidence>
<proteinExistence type="predicted"/>
<dbReference type="Gene3D" id="3.60.15.10">
    <property type="entry name" value="Ribonuclease Z/Hydroxyacylglutathione hydrolase-like"/>
    <property type="match status" value="1"/>
</dbReference>
<keyword evidence="2" id="KW-0378">Hydrolase</keyword>
<evidence type="ECO:0000259" key="1">
    <source>
        <dbReference type="Pfam" id="PF12706"/>
    </source>
</evidence>
<dbReference type="RefSeq" id="XP_067804011.1">
    <property type="nucleotide sequence ID" value="XM_067945220.1"/>
</dbReference>
<dbReference type="EMBL" id="JALLKP010000001">
    <property type="protein sequence ID" value="KAK2197169.1"/>
    <property type="molecule type" value="Genomic_DNA"/>
</dbReference>
<evidence type="ECO:0000313" key="2">
    <source>
        <dbReference type="EMBL" id="KAK2197169.1"/>
    </source>
</evidence>
<feature type="domain" description="Metallo-beta-lactamase" evidence="1">
    <location>
        <begin position="86"/>
        <end position="280"/>
    </location>
</feature>
<dbReference type="GO" id="GO:0005737">
    <property type="term" value="C:cytoplasm"/>
    <property type="evidence" value="ECO:0007669"/>
    <property type="project" value="TreeGrafter"/>
</dbReference>
<dbReference type="SUPFAM" id="SSF56281">
    <property type="entry name" value="Metallo-hydrolase/oxidoreductase"/>
    <property type="match status" value="1"/>
</dbReference>
<dbReference type="Proteomes" id="UP001214638">
    <property type="component" value="Unassembled WGS sequence"/>
</dbReference>
<sequence>MPLLPWYINPKFSLGDVSKYALGHDIPGSLNRLLIYIIRKYPTLQGQWPKAQTTTPSSAIDVDKYESCVTYMGHRTLYLKLSGVKFLTDPVFARRLLYGGFGVKRIDNALCKYWEMPSTDFLLFSNNSFDCIDHWTLIGIRDTGRAIVIGGKNLTKYIAPHFHQYTYTLKWFEEVDLGAVKVTFVPSKSQTKRKLLSCGIDLNLMLWGGFIITDGNKRIFYAGKTAYSEHFKEIRNHIGDVDLDLAILPIGPFFKQKRDMTPEEAVQAHFDLRAKKSLLVAHDTFPLGIEAYGELKSRLVAEVQRLDPQGSNGLREQFVFLEHRETMPL</sequence>
<comment type="caution">
    <text evidence="2">The sequence shown here is derived from an EMBL/GenBank/DDBJ whole genome shotgun (WGS) entry which is preliminary data.</text>
</comment>
<reference evidence="2" key="1">
    <citation type="journal article" date="2023" name="Nat. Microbiol.">
        <title>Babesia duncani multi-omics identifies virulence factors and drug targets.</title>
        <authorList>
            <person name="Singh P."/>
            <person name="Lonardi S."/>
            <person name="Liang Q."/>
            <person name="Vydyam P."/>
            <person name="Khabirova E."/>
            <person name="Fang T."/>
            <person name="Gihaz S."/>
            <person name="Thekkiniath J."/>
            <person name="Munshi M."/>
            <person name="Abel S."/>
            <person name="Ciampossin L."/>
            <person name="Batugedara G."/>
            <person name="Gupta M."/>
            <person name="Lu X.M."/>
            <person name="Lenz T."/>
            <person name="Chakravarty S."/>
            <person name="Cornillot E."/>
            <person name="Hu Y."/>
            <person name="Ma W."/>
            <person name="Gonzalez L.M."/>
            <person name="Sanchez S."/>
            <person name="Estrada K."/>
            <person name="Sanchez-Flores A."/>
            <person name="Montero E."/>
            <person name="Harb O.S."/>
            <person name="Le Roch K.G."/>
            <person name="Mamoun C.B."/>
        </authorList>
    </citation>
    <scope>NUCLEOTIDE SEQUENCE</scope>
    <source>
        <strain evidence="2">WA1</strain>
    </source>
</reference>
<dbReference type="KEGG" id="bdw:94334466"/>
<gene>
    <name evidence="2" type="ORF">BdWA1_000168</name>
</gene>
<dbReference type="PANTHER" id="PTHR15032">
    <property type="entry name" value="N-ACYL-PHOSPHATIDYLETHANOLAMINE-HYDROLYZING PHOSPHOLIPASE D"/>
    <property type="match status" value="1"/>
</dbReference>
<protein>
    <submittedName>
        <fullName evidence="2">Bifunctional Metallo-beta-lactamase/Ribonuclease Z-Hydroxyacylglutathione hydrolase-like</fullName>
    </submittedName>
</protein>
<dbReference type="Pfam" id="PF12706">
    <property type="entry name" value="Lactamase_B_2"/>
    <property type="match status" value="1"/>
</dbReference>
<keyword evidence="3" id="KW-1185">Reference proteome</keyword>
<dbReference type="InterPro" id="IPR036866">
    <property type="entry name" value="RibonucZ/Hydroxyglut_hydro"/>
</dbReference>
<dbReference type="GeneID" id="94334466"/>
<dbReference type="AlphaFoldDB" id="A0AAD9UPR6"/>